<evidence type="ECO:0000313" key="1">
    <source>
        <dbReference type="EMBL" id="GAA0145766.1"/>
    </source>
</evidence>
<dbReference type="Proteomes" id="UP001454036">
    <property type="component" value="Unassembled WGS sequence"/>
</dbReference>
<dbReference type="PANTHER" id="PTHR11439">
    <property type="entry name" value="GAG-POL-RELATED RETROTRANSPOSON"/>
    <property type="match status" value="1"/>
</dbReference>
<evidence type="ECO:0008006" key="3">
    <source>
        <dbReference type="Google" id="ProtNLM"/>
    </source>
</evidence>
<name>A0AAV3P3Z6_LITER</name>
<protein>
    <recommendedName>
        <fullName evidence="3">Mitochondrial protein</fullName>
    </recommendedName>
</protein>
<dbReference type="AlphaFoldDB" id="A0AAV3P3Z6"/>
<keyword evidence="2" id="KW-1185">Reference proteome</keyword>
<accession>A0AAV3P3Z6</accession>
<dbReference type="EMBL" id="BAABME010016393">
    <property type="protein sequence ID" value="GAA0145766.1"/>
    <property type="molecule type" value="Genomic_DNA"/>
</dbReference>
<comment type="caution">
    <text evidence="1">The sequence shown here is derived from an EMBL/GenBank/DDBJ whole genome shotgun (WGS) entry which is preliminary data.</text>
</comment>
<dbReference type="SUPFAM" id="SSF56672">
    <property type="entry name" value="DNA/RNA polymerases"/>
    <property type="match status" value="1"/>
</dbReference>
<dbReference type="PANTHER" id="PTHR11439:SF470">
    <property type="entry name" value="CYSTEINE-RICH RLK (RECEPTOR-LIKE PROTEIN KINASE) 8"/>
    <property type="match status" value="1"/>
</dbReference>
<dbReference type="InterPro" id="IPR043502">
    <property type="entry name" value="DNA/RNA_pol_sf"/>
</dbReference>
<reference evidence="1 2" key="1">
    <citation type="submission" date="2024-01" db="EMBL/GenBank/DDBJ databases">
        <title>The complete chloroplast genome sequence of Lithospermum erythrorhizon: insights into the phylogenetic relationship among Boraginaceae species and the maternal lineages of purple gromwells.</title>
        <authorList>
            <person name="Okada T."/>
            <person name="Watanabe K."/>
        </authorList>
    </citation>
    <scope>NUCLEOTIDE SEQUENCE [LARGE SCALE GENOMIC DNA]</scope>
</reference>
<sequence length="180" mass="20888">MVTVRTFLAIAAEEIGNYIRWMFTTPFFIKIYMKLPPGFTRGKDGLVCRLKKSLYGLSRHPVVGIEVTRSQEGIFLCQRKYTLDIISESGLLGAKHATFPMKQNHHLGDSISPPLKDVERYRRLVGRLIYLTFTRPDLSFAVHILSQFMHAPRHDHWSAAIRVVRYLKVSWSMYFSELQL</sequence>
<organism evidence="1 2">
    <name type="scientific">Lithospermum erythrorhizon</name>
    <name type="common">Purple gromwell</name>
    <name type="synonym">Lithospermum officinale var. erythrorhizon</name>
    <dbReference type="NCBI Taxonomy" id="34254"/>
    <lineage>
        <taxon>Eukaryota</taxon>
        <taxon>Viridiplantae</taxon>
        <taxon>Streptophyta</taxon>
        <taxon>Embryophyta</taxon>
        <taxon>Tracheophyta</taxon>
        <taxon>Spermatophyta</taxon>
        <taxon>Magnoliopsida</taxon>
        <taxon>eudicotyledons</taxon>
        <taxon>Gunneridae</taxon>
        <taxon>Pentapetalae</taxon>
        <taxon>asterids</taxon>
        <taxon>lamiids</taxon>
        <taxon>Boraginales</taxon>
        <taxon>Boraginaceae</taxon>
        <taxon>Boraginoideae</taxon>
        <taxon>Lithospermeae</taxon>
        <taxon>Lithospermum</taxon>
    </lineage>
</organism>
<gene>
    <name evidence="1" type="ORF">LIER_36182</name>
</gene>
<proteinExistence type="predicted"/>
<evidence type="ECO:0000313" key="2">
    <source>
        <dbReference type="Proteomes" id="UP001454036"/>
    </source>
</evidence>